<dbReference type="SUPFAM" id="SSF55073">
    <property type="entry name" value="Nucleotide cyclase"/>
    <property type="match status" value="1"/>
</dbReference>
<reference evidence="3 4" key="2">
    <citation type="journal article" date="2010" name="Stand. Genomic Sci.">
        <title>Complete genome sequence of Syntrophothermus lipocalidus type strain (TGB-C1).</title>
        <authorList>
            <person name="Djao O.D."/>
            <person name="Zhang X."/>
            <person name="Lucas S."/>
            <person name="Lapidus A."/>
            <person name="Del Rio T.G."/>
            <person name="Nolan M."/>
            <person name="Tice H."/>
            <person name="Cheng J.F."/>
            <person name="Han C."/>
            <person name="Tapia R."/>
            <person name="Goodwin L."/>
            <person name="Pitluck S."/>
            <person name="Liolios K."/>
            <person name="Ivanova N."/>
            <person name="Mavromatis K."/>
            <person name="Mikhailova N."/>
            <person name="Ovchinnikova G."/>
            <person name="Pati A."/>
            <person name="Brambilla E."/>
            <person name="Chen A."/>
            <person name="Palaniappan K."/>
            <person name="Land M."/>
            <person name="Hauser L."/>
            <person name="Chang Y.J."/>
            <person name="Jeffries C.D."/>
            <person name="Rohde M."/>
            <person name="Sikorski J."/>
            <person name="Spring S."/>
            <person name="Goker M."/>
            <person name="Detter J.C."/>
            <person name="Woyke T."/>
            <person name="Bristow J."/>
            <person name="Eisen J.A."/>
            <person name="Markowitz V."/>
            <person name="Hugenholtz P."/>
            <person name="Kyrpides N.C."/>
            <person name="Klenk H.P."/>
        </authorList>
    </citation>
    <scope>NUCLEOTIDE SEQUENCE [LARGE SCALE GENOMIC DNA]</scope>
    <source>
        <strain evidence="4">DSM 12680 / TGB-C1</strain>
    </source>
</reference>
<keyword evidence="1" id="KW-0812">Transmembrane</keyword>
<feature type="transmembrane region" description="Helical" evidence="1">
    <location>
        <begin position="166"/>
        <end position="186"/>
    </location>
</feature>
<organism evidence="3 4">
    <name type="scientific">Syntrophothermus lipocalidus (strain DSM 12680 / TGB-C1)</name>
    <dbReference type="NCBI Taxonomy" id="643648"/>
    <lineage>
        <taxon>Bacteria</taxon>
        <taxon>Bacillati</taxon>
        <taxon>Bacillota</taxon>
        <taxon>Clostridia</taxon>
        <taxon>Eubacteriales</taxon>
        <taxon>Syntrophomonadaceae</taxon>
        <taxon>Syntrophothermus</taxon>
    </lineage>
</organism>
<dbReference type="NCBIfam" id="TIGR00254">
    <property type="entry name" value="GGDEF"/>
    <property type="match status" value="1"/>
</dbReference>
<name>D7CMT9_SYNLT</name>
<dbReference type="GO" id="GO:1902201">
    <property type="term" value="P:negative regulation of bacterial-type flagellum-dependent cell motility"/>
    <property type="evidence" value="ECO:0007669"/>
    <property type="project" value="TreeGrafter"/>
</dbReference>
<dbReference type="InterPro" id="IPR050469">
    <property type="entry name" value="Diguanylate_Cyclase"/>
</dbReference>
<evidence type="ECO:0000313" key="4">
    <source>
        <dbReference type="Proteomes" id="UP000000378"/>
    </source>
</evidence>
<dbReference type="Proteomes" id="UP000000378">
    <property type="component" value="Chromosome"/>
</dbReference>
<accession>D7CMT9</accession>
<dbReference type="AlphaFoldDB" id="D7CMT9"/>
<dbReference type="OrthoDB" id="9805474at2"/>
<dbReference type="Gene3D" id="3.30.70.270">
    <property type="match status" value="1"/>
</dbReference>
<protein>
    <submittedName>
        <fullName evidence="3">Diguanylate cyclase</fullName>
    </submittedName>
</protein>
<dbReference type="CDD" id="cd01949">
    <property type="entry name" value="GGDEF"/>
    <property type="match status" value="1"/>
</dbReference>
<reference evidence="4" key="1">
    <citation type="journal article" date="2010" name="Stand. Genomic Sci.">
        <title>Complete genome sequence of Syntrophothermus lipocalidus type strain (TGB-C1T).</title>
        <authorList>
            <consortium name="US DOE Joint Genome Institute (JGI-PGF)"/>
            <person name="Djao O."/>
            <person name="Zhang X."/>
            <person name="Lucas S."/>
            <person name="Lapidus A."/>
            <person name="Glavina Del Rio T."/>
            <person name="Nolan M."/>
            <person name="Tice H."/>
            <person name="Cheng J."/>
            <person name="Han C."/>
            <person name="Tapia R."/>
            <person name="Goodwin L."/>
            <person name="Pitluck S."/>
            <person name="Liolios K."/>
            <person name="Ivanova N."/>
            <person name="Mavromatis K."/>
            <person name="Mikhailova N."/>
            <person name="Ovchinnikova G."/>
            <person name="Pati A."/>
            <person name="Brambilla E."/>
            <person name="Chen A."/>
            <person name="Palaniappan K."/>
            <person name="Land M."/>
            <person name="Hauser L."/>
            <person name="Chang Y."/>
            <person name="Jeffries C."/>
            <person name="Rohde M."/>
            <person name="Sikorski J."/>
            <person name="Spring S."/>
            <person name="Goker M."/>
            <person name="Detter J."/>
            <person name="Woyke T."/>
            <person name="Bristow J."/>
            <person name="Eisen J."/>
            <person name="Markowitz V."/>
            <person name="Hugenholtz P."/>
            <person name="Kyrpides N."/>
            <person name="Klenk H."/>
        </authorList>
    </citation>
    <scope>NUCLEOTIDE SEQUENCE [LARGE SCALE GENOMIC DNA]</scope>
    <source>
        <strain evidence="4">DSM 12680 / TGB-C1</strain>
    </source>
</reference>
<keyword evidence="1" id="KW-0472">Membrane</keyword>
<dbReference type="PANTHER" id="PTHR45138">
    <property type="entry name" value="REGULATORY COMPONENTS OF SENSORY TRANSDUCTION SYSTEM"/>
    <property type="match status" value="1"/>
</dbReference>
<dbReference type="InterPro" id="IPR043128">
    <property type="entry name" value="Rev_trsase/Diguanyl_cyclase"/>
</dbReference>
<dbReference type="SMART" id="SM00267">
    <property type="entry name" value="GGDEF"/>
    <property type="match status" value="1"/>
</dbReference>
<evidence type="ECO:0000313" key="3">
    <source>
        <dbReference type="EMBL" id="ADI02024.1"/>
    </source>
</evidence>
<sequence length="347" mass="37724">MCRKVERALNRSFRCGEGLPVEIYDVHRLPEELWPELGRLRLVLVAGICLLALFLAPNARLELMVVLGFCTAGFVAVNLIAQKCPKERRPLIEAISMLFGLGLNTSLVVAGGGAKGTLVFLYLFPVFTYGFRLGGAAAYSSALINSLALLALLAVDWSSLVLSDGLAVGTVIGLMWIEAYAIDYIVRYITSQSEELAQLAWYDPLTGLLNRRALFLEMDRLLGSGVPFTLILLDLDGFKAANDQKGHLFGDEVLKTIAEKMVGVVNGEGKVARYGGDEFAVIAENGKERSQEIAESISQVIDAVGAEYGITLGVSSGLATTPDDAVTKEDLLCIADRRLYETKYLHR</sequence>
<feature type="transmembrane region" description="Helical" evidence="1">
    <location>
        <begin position="101"/>
        <end position="124"/>
    </location>
</feature>
<dbReference type="PANTHER" id="PTHR45138:SF6">
    <property type="entry name" value="DIGUANYLATE CYCLASE DGCN"/>
    <property type="match status" value="1"/>
</dbReference>
<dbReference type="GO" id="GO:0043709">
    <property type="term" value="P:cell adhesion involved in single-species biofilm formation"/>
    <property type="evidence" value="ECO:0007669"/>
    <property type="project" value="TreeGrafter"/>
</dbReference>
<dbReference type="InterPro" id="IPR000160">
    <property type="entry name" value="GGDEF_dom"/>
</dbReference>
<feature type="transmembrane region" description="Helical" evidence="1">
    <location>
        <begin position="38"/>
        <end position="56"/>
    </location>
</feature>
<dbReference type="STRING" id="643648.Slip_1251"/>
<evidence type="ECO:0000256" key="1">
    <source>
        <dbReference type="SAM" id="Phobius"/>
    </source>
</evidence>
<dbReference type="eggNOG" id="COG2199">
    <property type="taxonomic scope" value="Bacteria"/>
</dbReference>
<dbReference type="PROSITE" id="PS50887">
    <property type="entry name" value="GGDEF"/>
    <property type="match status" value="1"/>
</dbReference>
<dbReference type="InterPro" id="IPR029787">
    <property type="entry name" value="Nucleotide_cyclase"/>
</dbReference>
<dbReference type="Pfam" id="PF00990">
    <property type="entry name" value="GGDEF"/>
    <property type="match status" value="1"/>
</dbReference>
<dbReference type="EMBL" id="CP002048">
    <property type="protein sequence ID" value="ADI02024.1"/>
    <property type="molecule type" value="Genomic_DNA"/>
</dbReference>
<keyword evidence="1" id="KW-1133">Transmembrane helix</keyword>
<dbReference type="GO" id="GO:0052621">
    <property type="term" value="F:diguanylate cyclase activity"/>
    <property type="evidence" value="ECO:0007669"/>
    <property type="project" value="TreeGrafter"/>
</dbReference>
<gene>
    <name evidence="3" type="ordered locus">Slip_1251</name>
</gene>
<evidence type="ECO:0000259" key="2">
    <source>
        <dbReference type="PROSITE" id="PS50887"/>
    </source>
</evidence>
<dbReference type="HOGENOM" id="CLU_799081_0_0_9"/>
<feature type="transmembrane region" description="Helical" evidence="1">
    <location>
        <begin position="136"/>
        <end position="154"/>
    </location>
</feature>
<dbReference type="GO" id="GO:0005886">
    <property type="term" value="C:plasma membrane"/>
    <property type="evidence" value="ECO:0007669"/>
    <property type="project" value="TreeGrafter"/>
</dbReference>
<proteinExistence type="predicted"/>
<feature type="domain" description="GGDEF" evidence="2">
    <location>
        <begin position="226"/>
        <end position="347"/>
    </location>
</feature>
<feature type="transmembrane region" description="Helical" evidence="1">
    <location>
        <begin position="63"/>
        <end position="81"/>
    </location>
</feature>
<dbReference type="KEGG" id="slp:Slip_1251"/>
<keyword evidence="4" id="KW-1185">Reference proteome</keyword>